<evidence type="ECO:0000313" key="18">
    <source>
        <dbReference type="EMBL" id="CAE6483157.1"/>
    </source>
</evidence>
<comment type="similarity">
    <text evidence="2">Belongs to the BexD/CtrA/VexA family.</text>
</comment>
<evidence type="ECO:0000256" key="12">
    <source>
        <dbReference type="ARBA" id="ARBA00023139"/>
    </source>
</evidence>
<organism evidence="19 20">
    <name type="scientific">Nitrosomonas nitrosa</name>
    <dbReference type="NCBI Taxonomy" id="52442"/>
    <lineage>
        <taxon>Bacteria</taxon>
        <taxon>Pseudomonadati</taxon>
        <taxon>Pseudomonadota</taxon>
        <taxon>Betaproteobacteria</taxon>
        <taxon>Nitrosomonadales</taxon>
        <taxon>Nitrosomonadaceae</taxon>
        <taxon>Nitrosomonas</taxon>
    </lineage>
</organism>
<dbReference type="Pfam" id="PF22461">
    <property type="entry name" value="SLBB_2"/>
    <property type="match status" value="2"/>
</dbReference>
<dbReference type="RefSeq" id="WP_090670213.1">
    <property type="nucleotide sequence ID" value="NZ_CAJNAP010000001.1"/>
</dbReference>
<keyword evidence="8" id="KW-0625">Polysaccharide transport</keyword>
<evidence type="ECO:0000313" key="19">
    <source>
        <dbReference type="EMBL" id="SFM56833.1"/>
    </source>
</evidence>
<feature type="domain" description="Polysaccharide export protein N-terminal" evidence="16">
    <location>
        <begin position="100"/>
        <end position="183"/>
    </location>
</feature>
<keyword evidence="7 15" id="KW-0732">Signal</keyword>
<feature type="domain" description="SLBB" evidence="17">
    <location>
        <begin position="286"/>
        <end position="364"/>
    </location>
</feature>
<dbReference type="InterPro" id="IPR003715">
    <property type="entry name" value="Poly_export_N"/>
</dbReference>
<dbReference type="Proteomes" id="UP000601736">
    <property type="component" value="Unassembled WGS sequence"/>
</dbReference>
<keyword evidence="13" id="KW-0998">Cell outer membrane</keyword>
<evidence type="ECO:0000313" key="20">
    <source>
        <dbReference type="Proteomes" id="UP000199561"/>
    </source>
</evidence>
<dbReference type="PANTHER" id="PTHR33619:SF3">
    <property type="entry name" value="POLYSACCHARIDE EXPORT PROTEIN GFCE-RELATED"/>
    <property type="match status" value="1"/>
</dbReference>
<keyword evidence="10" id="KW-0626">Porin</keyword>
<proteinExistence type="inferred from homology"/>
<gene>
    <name evidence="18" type="primary">yccZ</name>
    <name evidence="18" type="ORF">NMYAN_10047</name>
    <name evidence="19" type="ORF">SAMN05421880_12133</name>
</gene>
<reference evidence="19 20" key="1">
    <citation type="submission" date="2016-10" db="EMBL/GenBank/DDBJ databases">
        <authorList>
            <person name="de Groot N.N."/>
        </authorList>
    </citation>
    <scope>NUCLEOTIDE SEQUENCE [LARGE SCALE GENOMIC DNA]</scope>
    <source>
        <strain evidence="19 20">Nm146</strain>
    </source>
</reference>
<keyword evidence="4" id="KW-1134">Transmembrane beta strand</keyword>
<dbReference type="GO" id="GO:0006811">
    <property type="term" value="P:monoatomic ion transport"/>
    <property type="evidence" value="ECO:0007669"/>
    <property type="project" value="UniProtKB-KW"/>
</dbReference>
<dbReference type="NCBIfam" id="NF011658">
    <property type="entry name" value="PRK15078.1"/>
    <property type="match status" value="1"/>
</dbReference>
<dbReference type="GO" id="GO:0009279">
    <property type="term" value="C:cell outer membrane"/>
    <property type="evidence" value="ECO:0007669"/>
    <property type="project" value="UniProtKB-SubCell"/>
</dbReference>
<evidence type="ECO:0000256" key="5">
    <source>
        <dbReference type="ARBA" id="ARBA00022597"/>
    </source>
</evidence>
<evidence type="ECO:0000256" key="3">
    <source>
        <dbReference type="ARBA" id="ARBA00022448"/>
    </source>
</evidence>
<sequence>MRTKIFFTLIALSPLAACSIIPGQHMNPFSRQSSVEMPVTENNETILKRLNIQTINAQLIVELEQDFNNRSLGPDNVANHYFDYRIGSNTIKGVPDSEPYTQYRVGPRDILNITVWDHPELTIPAGQFRSAEAAGNVVGEDGTFFYPYVGVVHAAGRTVEEIRDELTRRLSKYIEQVQLDVRVAAYRSQRVYVVGEVAQPGIQLVKDIPLTVLEAINNAGGVKPEADQRNITLTRDGRTYSINLLSLYEGGDISQNVLLKHGDVLNVPDSMLNKVFVLGETNHFVAGGAIGRSRSLVMNKARMTLTEALSEAGGFDQETSDPARIFVFRGGLGKSEIFHLDAKSPDALLLADRFPLQPRDVIYVDRAQGIRWNQIIAQIQPTISLLNSFDGSLRIQPFRRLPSVR</sequence>
<evidence type="ECO:0000256" key="6">
    <source>
        <dbReference type="ARBA" id="ARBA00022692"/>
    </source>
</evidence>
<dbReference type="STRING" id="52442.SAMN05421880_12133"/>
<dbReference type="GO" id="GO:0015288">
    <property type="term" value="F:porin activity"/>
    <property type="evidence" value="ECO:0007669"/>
    <property type="project" value="UniProtKB-KW"/>
</dbReference>
<evidence type="ECO:0000256" key="2">
    <source>
        <dbReference type="ARBA" id="ARBA00009450"/>
    </source>
</evidence>
<dbReference type="InterPro" id="IPR054765">
    <property type="entry name" value="SLBB_dom"/>
</dbReference>
<dbReference type="EMBL" id="CAJNAP010000001">
    <property type="protein sequence ID" value="CAE6483157.1"/>
    <property type="molecule type" value="Genomic_DNA"/>
</dbReference>
<feature type="chain" id="PRO_5042685674" evidence="15">
    <location>
        <begin position="20"/>
        <end position="405"/>
    </location>
</feature>
<evidence type="ECO:0000256" key="1">
    <source>
        <dbReference type="ARBA" id="ARBA00004571"/>
    </source>
</evidence>
<name>A0A1I4RXZ7_9PROT</name>
<evidence type="ECO:0000256" key="4">
    <source>
        <dbReference type="ARBA" id="ARBA00022452"/>
    </source>
</evidence>
<dbReference type="GO" id="GO:0046930">
    <property type="term" value="C:pore complex"/>
    <property type="evidence" value="ECO:0007669"/>
    <property type="project" value="UniProtKB-KW"/>
</dbReference>
<feature type="signal peptide" evidence="15">
    <location>
        <begin position="1"/>
        <end position="19"/>
    </location>
</feature>
<dbReference type="EMBL" id="FOUF01000021">
    <property type="protein sequence ID" value="SFM56833.1"/>
    <property type="molecule type" value="Genomic_DNA"/>
</dbReference>
<keyword evidence="11" id="KW-0472">Membrane</keyword>
<evidence type="ECO:0000256" key="8">
    <source>
        <dbReference type="ARBA" id="ARBA00023047"/>
    </source>
</evidence>
<dbReference type="Proteomes" id="UP000199561">
    <property type="component" value="Unassembled WGS sequence"/>
</dbReference>
<dbReference type="PANTHER" id="PTHR33619">
    <property type="entry name" value="POLYSACCHARIDE EXPORT PROTEIN GFCE-RELATED"/>
    <property type="match status" value="1"/>
</dbReference>
<keyword evidence="3" id="KW-0813">Transport</keyword>
<dbReference type="Gene3D" id="3.10.560.10">
    <property type="entry name" value="Outer membrane lipoprotein wza domain like"/>
    <property type="match status" value="2"/>
</dbReference>
<keyword evidence="14" id="KW-0449">Lipoprotein</keyword>
<evidence type="ECO:0000256" key="13">
    <source>
        <dbReference type="ARBA" id="ARBA00023237"/>
    </source>
</evidence>
<dbReference type="GO" id="GO:0015159">
    <property type="term" value="F:polysaccharide transmembrane transporter activity"/>
    <property type="evidence" value="ECO:0007669"/>
    <property type="project" value="InterPro"/>
</dbReference>
<reference evidence="18" key="2">
    <citation type="submission" date="2021-02" db="EMBL/GenBank/DDBJ databases">
        <authorList>
            <person name="Han P."/>
        </authorList>
    </citation>
    <scope>NUCLEOTIDE SEQUENCE</scope>
    <source>
        <strain evidence="18">Nitrosomonas nitrosa 18-3D</strain>
    </source>
</reference>
<protein>
    <submittedName>
        <fullName evidence="19">Polysaccharide export outer membrane protein</fullName>
    </submittedName>
    <submittedName>
        <fullName evidence="18">Putative exopolysaccharide export protein</fullName>
    </submittedName>
</protein>
<accession>A0A1I4RXZ7</accession>
<keyword evidence="5" id="KW-0762">Sugar transport</keyword>
<evidence type="ECO:0000256" key="9">
    <source>
        <dbReference type="ARBA" id="ARBA00023065"/>
    </source>
</evidence>
<evidence type="ECO:0000256" key="11">
    <source>
        <dbReference type="ARBA" id="ARBA00023136"/>
    </source>
</evidence>
<evidence type="ECO:0000256" key="7">
    <source>
        <dbReference type="ARBA" id="ARBA00022729"/>
    </source>
</evidence>
<comment type="subcellular location">
    <subcellularLocation>
        <location evidence="1">Cell outer membrane</location>
        <topology evidence="1">Multi-pass membrane protein</topology>
    </subcellularLocation>
</comment>
<feature type="domain" description="SLBB" evidence="17">
    <location>
        <begin position="189"/>
        <end position="267"/>
    </location>
</feature>
<evidence type="ECO:0000259" key="17">
    <source>
        <dbReference type="Pfam" id="PF22461"/>
    </source>
</evidence>
<evidence type="ECO:0000256" key="10">
    <source>
        <dbReference type="ARBA" id="ARBA00023114"/>
    </source>
</evidence>
<dbReference type="InterPro" id="IPR049712">
    <property type="entry name" value="Poly_export"/>
</dbReference>
<keyword evidence="12" id="KW-0564">Palmitate</keyword>
<dbReference type="AlphaFoldDB" id="A0A1I4RXZ7"/>
<evidence type="ECO:0000259" key="16">
    <source>
        <dbReference type="Pfam" id="PF02563"/>
    </source>
</evidence>
<dbReference type="Gene3D" id="3.30.1950.10">
    <property type="entry name" value="wza like domain"/>
    <property type="match status" value="1"/>
</dbReference>
<keyword evidence="9" id="KW-0406">Ion transport</keyword>
<evidence type="ECO:0000256" key="14">
    <source>
        <dbReference type="ARBA" id="ARBA00023288"/>
    </source>
</evidence>
<keyword evidence="6" id="KW-0812">Transmembrane</keyword>
<evidence type="ECO:0000256" key="15">
    <source>
        <dbReference type="SAM" id="SignalP"/>
    </source>
</evidence>
<dbReference type="Pfam" id="PF02563">
    <property type="entry name" value="Poly_export"/>
    <property type="match status" value="1"/>
</dbReference>
<keyword evidence="20" id="KW-1185">Reference proteome</keyword>